<dbReference type="EMBL" id="LNKT01000072">
    <property type="protein sequence ID" value="KYJ85519.1"/>
    <property type="molecule type" value="Genomic_DNA"/>
</dbReference>
<dbReference type="PROSITE" id="PS50943">
    <property type="entry name" value="HTH_CROC1"/>
    <property type="match status" value="1"/>
</dbReference>
<evidence type="ECO:0000259" key="2">
    <source>
        <dbReference type="PROSITE" id="PS50943"/>
    </source>
</evidence>
<sequence length="78" mass="9106">MEFYEIGNRLKTLRKEKGMTQEDVAVQLGITRQTLSKLEKGEIGKVSLLVFLKLLDLLGQELQIEEKKPFYYFDPKDL</sequence>
<dbReference type="Proteomes" id="UP000075359">
    <property type="component" value="Unassembled WGS sequence"/>
</dbReference>
<dbReference type="Pfam" id="PF01381">
    <property type="entry name" value="HTH_3"/>
    <property type="match status" value="1"/>
</dbReference>
<evidence type="ECO:0000313" key="3">
    <source>
        <dbReference type="EMBL" id="KYJ85519.1"/>
    </source>
</evidence>
<gene>
    <name evidence="3" type="ORF">AS592_04195</name>
</gene>
<name>A0A151CDH3_9BACT</name>
<feature type="domain" description="HTH cro/C1-type" evidence="2">
    <location>
        <begin position="10"/>
        <end position="67"/>
    </location>
</feature>
<dbReference type="STRING" id="1630136.AS592_04195"/>
<keyword evidence="4" id="KW-1185">Reference proteome</keyword>
<accession>A0A151CDH3</accession>
<dbReference type="RefSeq" id="WP_188093247.1">
    <property type="nucleotide sequence ID" value="NZ_LNKT01000072.1"/>
</dbReference>
<evidence type="ECO:0000256" key="1">
    <source>
        <dbReference type="ARBA" id="ARBA00023125"/>
    </source>
</evidence>
<dbReference type="PANTHER" id="PTHR46558">
    <property type="entry name" value="TRACRIPTIONAL REGULATORY PROTEIN-RELATED-RELATED"/>
    <property type="match status" value="1"/>
</dbReference>
<proteinExistence type="predicted"/>
<dbReference type="SUPFAM" id="SSF47413">
    <property type="entry name" value="lambda repressor-like DNA-binding domains"/>
    <property type="match status" value="1"/>
</dbReference>
<dbReference type="PANTHER" id="PTHR46558:SF11">
    <property type="entry name" value="HTH-TYPE TRANSCRIPTIONAL REGULATOR XRE"/>
    <property type="match status" value="1"/>
</dbReference>
<dbReference type="GO" id="GO:0003677">
    <property type="term" value="F:DNA binding"/>
    <property type="evidence" value="ECO:0007669"/>
    <property type="project" value="UniProtKB-KW"/>
</dbReference>
<dbReference type="InterPro" id="IPR001387">
    <property type="entry name" value="Cro/C1-type_HTH"/>
</dbReference>
<dbReference type="InterPro" id="IPR010982">
    <property type="entry name" value="Lambda_DNA-bd_dom_sf"/>
</dbReference>
<organism evidence="3 4">
    <name type="scientific">Sulfurovum riftiae</name>
    <dbReference type="NCBI Taxonomy" id="1630136"/>
    <lineage>
        <taxon>Bacteria</taxon>
        <taxon>Pseudomonadati</taxon>
        <taxon>Campylobacterota</taxon>
        <taxon>Epsilonproteobacteria</taxon>
        <taxon>Campylobacterales</taxon>
        <taxon>Sulfurovaceae</taxon>
        <taxon>Sulfurovum</taxon>
    </lineage>
</organism>
<dbReference type="Gene3D" id="1.10.260.40">
    <property type="entry name" value="lambda repressor-like DNA-binding domains"/>
    <property type="match status" value="1"/>
</dbReference>
<keyword evidence="1" id="KW-0238">DNA-binding</keyword>
<dbReference type="AlphaFoldDB" id="A0A151CDH3"/>
<reference evidence="3 4" key="1">
    <citation type="submission" date="2015-11" db="EMBL/GenBank/DDBJ databases">
        <title>Draft genome of Sulfurovum riftiae 1812E, a member of the Epsilonproteobacteria isolated from the tube of the deep-sea hydrothermal vent tubewom Riftia pachyptila.</title>
        <authorList>
            <person name="Vetriani C."/>
            <person name="Giovannelli D."/>
        </authorList>
    </citation>
    <scope>NUCLEOTIDE SEQUENCE [LARGE SCALE GENOMIC DNA]</scope>
    <source>
        <strain evidence="3 4">1812E</strain>
    </source>
</reference>
<dbReference type="SMART" id="SM00530">
    <property type="entry name" value="HTH_XRE"/>
    <property type="match status" value="1"/>
</dbReference>
<comment type="caution">
    <text evidence="3">The sequence shown here is derived from an EMBL/GenBank/DDBJ whole genome shotgun (WGS) entry which is preliminary data.</text>
</comment>
<evidence type="ECO:0000313" key="4">
    <source>
        <dbReference type="Proteomes" id="UP000075359"/>
    </source>
</evidence>
<dbReference type="CDD" id="cd00093">
    <property type="entry name" value="HTH_XRE"/>
    <property type="match status" value="1"/>
</dbReference>
<protein>
    <recommendedName>
        <fullName evidence="2">HTH cro/C1-type domain-containing protein</fullName>
    </recommendedName>
</protein>